<dbReference type="EMBL" id="CP036280">
    <property type="protein sequence ID" value="QDU71651.1"/>
    <property type="molecule type" value="Genomic_DNA"/>
</dbReference>
<keyword evidence="2" id="KW-0732">Signal</keyword>
<name>A0A518BXE8_9BACT</name>
<accession>A0A518BXE8</accession>
<feature type="coiled-coil region" evidence="1">
    <location>
        <begin position="48"/>
        <end position="75"/>
    </location>
</feature>
<feature type="signal peptide" evidence="2">
    <location>
        <begin position="1"/>
        <end position="23"/>
    </location>
</feature>
<sequence length="176" mass="19483" precursor="true">MKPTLTTLALVAAITLIPALTLTGQQQPDPIRIGVYDNRAIAIAYAASESHNQMLAEVREQYEKAKADDNKQQIRAIGQRMQTHQEAMHFQGFGRAPVNDLLEPIHDDLRQLAADLDLAAITRECDVTAANVETVDITEQIVELYNPSERTRNTVASVRKADPIPLTTIAHMGHNH</sequence>
<keyword evidence="1" id="KW-0175">Coiled coil</keyword>
<evidence type="ECO:0000313" key="3">
    <source>
        <dbReference type="EMBL" id="QDU71651.1"/>
    </source>
</evidence>
<feature type="chain" id="PRO_5022237053" description="Outer membrane protein" evidence="2">
    <location>
        <begin position="24"/>
        <end position="176"/>
    </location>
</feature>
<evidence type="ECO:0000313" key="4">
    <source>
        <dbReference type="Proteomes" id="UP000320386"/>
    </source>
</evidence>
<evidence type="ECO:0000256" key="2">
    <source>
        <dbReference type="SAM" id="SignalP"/>
    </source>
</evidence>
<organism evidence="3 4">
    <name type="scientific">Mucisphaera calidilacus</name>
    <dbReference type="NCBI Taxonomy" id="2527982"/>
    <lineage>
        <taxon>Bacteria</taxon>
        <taxon>Pseudomonadati</taxon>
        <taxon>Planctomycetota</taxon>
        <taxon>Phycisphaerae</taxon>
        <taxon>Phycisphaerales</taxon>
        <taxon>Phycisphaeraceae</taxon>
        <taxon>Mucisphaera</taxon>
    </lineage>
</organism>
<evidence type="ECO:0000256" key="1">
    <source>
        <dbReference type="SAM" id="Coils"/>
    </source>
</evidence>
<dbReference type="RefSeq" id="WP_145445799.1">
    <property type="nucleotide sequence ID" value="NZ_CP036280.1"/>
</dbReference>
<reference evidence="3 4" key="1">
    <citation type="submission" date="2019-02" db="EMBL/GenBank/DDBJ databases">
        <title>Deep-cultivation of Planctomycetes and their phenomic and genomic characterization uncovers novel biology.</title>
        <authorList>
            <person name="Wiegand S."/>
            <person name="Jogler M."/>
            <person name="Boedeker C."/>
            <person name="Pinto D."/>
            <person name="Vollmers J."/>
            <person name="Rivas-Marin E."/>
            <person name="Kohn T."/>
            <person name="Peeters S.H."/>
            <person name="Heuer A."/>
            <person name="Rast P."/>
            <person name="Oberbeckmann S."/>
            <person name="Bunk B."/>
            <person name="Jeske O."/>
            <person name="Meyerdierks A."/>
            <person name="Storesund J.E."/>
            <person name="Kallscheuer N."/>
            <person name="Luecker S."/>
            <person name="Lage O.M."/>
            <person name="Pohl T."/>
            <person name="Merkel B.J."/>
            <person name="Hornburger P."/>
            <person name="Mueller R.-W."/>
            <person name="Bruemmer F."/>
            <person name="Labrenz M."/>
            <person name="Spormann A.M."/>
            <person name="Op den Camp H."/>
            <person name="Overmann J."/>
            <person name="Amann R."/>
            <person name="Jetten M.S.M."/>
            <person name="Mascher T."/>
            <person name="Medema M.H."/>
            <person name="Devos D.P."/>
            <person name="Kaster A.-K."/>
            <person name="Ovreas L."/>
            <person name="Rohde M."/>
            <person name="Galperin M.Y."/>
            <person name="Jogler C."/>
        </authorList>
    </citation>
    <scope>NUCLEOTIDE SEQUENCE [LARGE SCALE GENOMIC DNA]</scope>
    <source>
        <strain evidence="3 4">Pan265</strain>
    </source>
</reference>
<proteinExistence type="predicted"/>
<dbReference type="OrthoDB" id="276871at2"/>
<dbReference type="KEGG" id="mcad:Pan265_15030"/>
<dbReference type="Proteomes" id="UP000320386">
    <property type="component" value="Chromosome"/>
</dbReference>
<gene>
    <name evidence="3" type="ORF">Pan265_15030</name>
</gene>
<protein>
    <recommendedName>
        <fullName evidence="5">Outer membrane protein</fullName>
    </recommendedName>
</protein>
<keyword evidence="4" id="KW-1185">Reference proteome</keyword>
<dbReference type="AlphaFoldDB" id="A0A518BXE8"/>
<evidence type="ECO:0008006" key="5">
    <source>
        <dbReference type="Google" id="ProtNLM"/>
    </source>
</evidence>